<dbReference type="InterPro" id="IPR055423">
    <property type="entry name" value="Ig_TMEM132_5th"/>
</dbReference>
<reference evidence="16 17" key="1">
    <citation type="journal article" date="2018" name="Nat. Ecol. Evol.">
        <title>Shark genomes provide insights into elasmobranch evolution and the origin of vertebrates.</title>
        <authorList>
            <person name="Hara Y"/>
            <person name="Yamaguchi K"/>
            <person name="Onimaru K"/>
            <person name="Kadota M"/>
            <person name="Koyanagi M"/>
            <person name="Keeley SD"/>
            <person name="Tatsumi K"/>
            <person name="Tanaka K"/>
            <person name="Motone F"/>
            <person name="Kageyama Y"/>
            <person name="Nozu R"/>
            <person name="Adachi N"/>
            <person name="Nishimura O"/>
            <person name="Nakagawa R"/>
            <person name="Tanegashima C"/>
            <person name="Kiyatake I"/>
            <person name="Matsumoto R"/>
            <person name="Murakumo K"/>
            <person name="Nishida K"/>
            <person name="Terakita A"/>
            <person name="Kuratani S"/>
            <person name="Sato K"/>
            <person name="Hyodo S Kuraku.S."/>
        </authorList>
    </citation>
    <scope>NUCLEOTIDE SEQUENCE [LARGE SCALE GENOMIC DNA]</scope>
</reference>
<dbReference type="STRING" id="137246.A0A401S0T4"/>
<dbReference type="Pfam" id="PF15706">
    <property type="entry name" value="TMEM132_C"/>
    <property type="match status" value="1"/>
</dbReference>
<name>A0A401S0T4_CHIPU</name>
<dbReference type="OMA" id="VYEVFSW"/>
<dbReference type="Pfam" id="PF23481">
    <property type="entry name" value="Ig_TMEM132_2nd"/>
    <property type="match status" value="1"/>
</dbReference>
<feature type="compositionally biased region" description="Basic and acidic residues" evidence="6">
    <location>
        <begin position="1035"/>
        <end position="1046"/>
    </location>
</feature>
<evidence type="ECO:0000259" key="12">
    <source>
        <dbReference type="Pfam" id="PF23039"/>
    </source>
</evidence>
<dbReference type="EMBL" id="BEZZ01000045">
    <property type="protein sequence ID" value="GCC23997.1"/>
    <property type="molecule type" value="Genomic_DNA"/>
</dbReference>
<feature type="signal peptide" evidence="8">
    <location>
        <begin position="1"/>
        <end position="17"/>
    </location>
</feature>
<keyword evidence="5 7" id="KW-0472">Membrane</keyword>
<gene>
    <name evidence="16" type="ORF">chiPu_0002395</name>
</gene>
<feature type="domain" description="Transmembrane protein TMEM132 sixth" evidence="15">
    <location>
        <begin position="672"/>
        <end position="787"/>
    </location>
</feature>
<keyword evidence="17" id="KW-1185">Reference proteome</keyword>
<feature type="domain" description="Transmembrane protein TMEM132 second Ig-like" evidence="13">
    <location>
        <begin position="133"/>
        <end position="270"/>
    </location>
</feature>
<organism evidence="16 17">
    <name type="scientific">Chiloscyllium punctatum</name>
    <name type="common">Brownbanded bambooshark</name>
    <name type="synonym">Hemiscyllium punctatum</name>
    <dbReference type="NCBI Taxonomy" id="137246"/>
    <lineage>
        <taxon>Eukaryota</taxon>
        <taxon>Metazoa</taxon>
        <taxon>Chordata</taxon>
        <taxon>Craniata</taxon>
        <taxon>Vertebrata</taxon>
        <taxon>Chondrichthyes</taxon>
        <taxon>Elasmobranchii</taxon>
        <taxon>Galeomorphii</taxon>
        <taxon>Galeoidea</taxon>
        <taxon>Orectolobiformes</taxon>
        <taxon>Hemiscylliidae</taxon>
        <taxon>Chiloscyllium</taxon>
    </lineage>
</organism>
<keyword evidence="4 7" id="KW-1133">Transmembrane helix</keyword>
<dbReference type="PANTHER" id="PTHR13388:SF4">
    <property type="entry name" value="TRANSMEMBRANE PROTEIN 132C"/>
    <property type="match status" value="1"/>
</dbReference>
<dbReference type="InterPro" id="IPR055421">
    <property type="entry name" value="TMEM132_3rd"/>
</dbReference>
<evidence type="ECO:0000256" key="5">
    <source>
        <dbReference type="ARBA" id="ARBA00023136"/>
    </source>
</evidence>
<accession>A0A401S0T4</accession>
<evidence type="ECO:0000256" key="7">
    <source>
        <dbReference type="SAM" id="Phobius"/>
    </source>
</evidence>
<evidence type="ECO:0000259" key="10">
    <source>
        <dbReference type="Pfam" id="PF15706"/>
    </source>
</evidence>
<dbReference type="GO" id="GO:0016020">
    <property type="term" value="C:membrane"/>
    <property type="evidence" value="ECO:0007669"/>
    <property type="project" value="UniProtKB-SubCell"/>
</dbReference>
<feature type="region of interest" description="Disordered" evidence="6">
    <location>
        <begin position="1016"/>
        <end position="1056"/>
    </location>
</feature>
<dbReference type="Pfam" id="PF23486">
    <property type="entry name" value="Ig_TMEM132_5th"/>
    <property type="match status" value="1"/>
</dbReference>
<feature type="domain" description="Transmembrane protein TMEM132 C-terminal" evidence="10">
    <location>
        <begin position="912"/>
        <end position="985"/>
    </location>
</feature>
<evidence type="ECO:0000259" key="9">
    <source>
        <dbReference type="Pfam" id="PF15705"/>
    </source>
</evidence>
<evidence type="ECO:0000256" key="4">
    <source>
        <dbReference type="ARBA" id="ARBA00022989"/>
    </source>
</evidence>
<feature type="compositionally biased region" description="Basic and acidic residues" evidence="6">
    <location>
        <begin position="825"/>
        <end position="841"/>
    </location>
</feature>
<evidence type="ECO:0000259" key="13">
    <source>
        <dbReference type="Pfam" id="PF23481"/>
    </source>
</evidence>
<comment type="subcellular location">
    <subcellularLocation>
        <location evidence="1">Membrane</location>
        <topology evidence="1">Single-pass type I membrane protein</topology>
    </subcellularLocation>
</comment>
<feature type="domain" description="Transmembrane protein TMEM132 N-terminal" evidence="9">
    <location>
        <begin position="54"/>
        <end position="116"/>
    </location>
</feature>
<evidence type="ECO:0000256" key="2">
    <source>
        <dbReference type="ARBA" id="ARBA00006166"/>
    </source>
</evidence>
<feature type="domain" description="Transmembrane protein TMEM132 cohesin-like" evidence="12">
    <location>
        <begin position="285"/>
        <end position="433"/>
    </location>
</feature>
<dbReference type="Pfam" id="PF23039">
    <property type="entry name" value="TMEM132_3rd"/>
    <property type="match status" value="1"/>
</dbReference>
<keyword evidence="3 7" id="KW-0812">Transmembrane</keyword>
<keyword evidence="8" id="KW-0732">Signal</keyword>
<dbReference type="InterPro" id="IPR031436">
    <property type="entry name" value="TMEM132_C"/>
</dbReference>
<dbReference type="InterPro" id="IPR055424">
    <property type="entry name" value="Ig_TMEM132_6th"/>
</dbReference>
<dbReference type="Pfam" id="PF16070">
    <property type="entry name" value="Ig_TMEM132_4th"/>
    <property type="match status" value="1"/>
</dbReference>
<evidence type="ECO:0000256" key="8">
    <source>
        <dbReference type="SAM" id="SignalP"/>
    </source>
</evidence>
<dbReference type="Pfam" id="PF15705">
    <property type="entry name" value="TMEM132_N"/>
    <property type="match status" value="1"/>
</dbReference>
<evidence type="ECO:0000313" key="17">
    <source>
        <dbReference type="Proteomes" id="UP000287033"/>
    </source>
</evidence>
<protein>
    <recommendedName>
        <fullName evidence="18">Transmembrane protein 132C</fullName>
    </recommendedName>
</protein>
<evidence type="ECO:0000256" key="3">
    <source>
        <dbReference type="ARBA" id="ARBA00022692"/>
    </source>
</evidence>
<evidence type="ECO:0000259" key="11">
    <source>
        <dbReference type="Pfam" id="PF16070"/>
    </source>
</evidence>
<evidence type="ECO:0000259" key="14">
    <source>
        <dbReference type="Pfam" id="PF23486"/>
    </source>
</evidence>
<evidence type="ECO:0008006" key="18">
    <source>
        <dbReference type="Google" id="ProtNLM"/>
    </source>
</evidence>
<feature type="transmembrane region" description="Helical" evidence="7">
    <location>
        <begin position="931"/>
        <end position="956"/>
    </location>
</feature>
<feature type="compositionally biased region" description="Polar residues" evidence="6">
    <location>
        <begin position="1016"/>
        <end position="1030"/>
    </location>
</feature>
<dbReference type="OrthoDB" id="10026202at2759"/>
<dbReference type="Pfam" id="PF23487">
    <property type="entry name" value="Ig_TMEM132_6th"/>
    <property type="match status" value="1"/>
</dbReference>
<sequence length="1111" mass="123849">MRTLGFAKLTSLRPCMAEILIFAALFCNAVESRTLIGNVESVQKFSSLPVYLPVNYRIHKAGSSFFLKEANQDIMRNSSLQFRVEPFFIHETKTPPVVNASYGPYTVEQVVPRALLQPSDAFSMVDRFTFNWKIRANIIDDKVYSNRPIVQILFYITGRDWDDYSVNENLPCIRVYAFRETREVRNTCRLKGDLGLCIVELELLPSWFNPPTVVPGRKKIVDQSEGNPVELYYMVHGTDEDGDCNVEESRKGNAIRPGRDDVGEMPHSLQRIGSIRLRQGSGNPQLTEMRLDNNIAISVLQRPVKQGEVVTFHVTLASSSRVDLFTLRAKAKKGVKIVNIRPSVPNLWEVKQEMGNGGKHSIATIVCRKRPGASSGRVDGASYEIMQMDFEMDNFSSLSVTRRIMWQVEYPGRTSQIDQDKAVSELHVSQRDITKIVPLAMNTEILNTAILTGKTVAVPVKVIVVEEDSTVTDVSEFVACKSADQNVLKVSERCDYVLVNGKEMRGKVNAIVNFTYEHLSAPLEITVWVPRLPLQIEVSDTELSQIKGWRVPIVSDKRPTRDSDDEDDDDKKGRGCTLQYQRATVRVLTQFVAETLDPGGQLAYMLGNDWQVDITELVTDFLKMDNPHIAKLENGRILSGQELGMATIQVLSPLSDSILAEKTITVIEEKVSVTDLGIQIVAGLSLSFQLSAASNRVIIATTTAKEQLRTLKQEAIISSWIQFSDNSLTPLDIYDPKDFTLTVTSQEGAMISTYQDLQLWWPVITAEGEGQGNLVKVELVICEVCQKSKRKSILAVGSSSVQVKFGQNDADSKSGSTDNDADGEMENHASDRRQKNADQDRAGQNGRYFSSATSDREESFIGKVSSTTKASVNKKVNGMDQFTEGDSQLQNIPLDAANFPSNDLTRNGVGGESIDENDLVQAPRGLTDLEIGMYALLGVFCLAILVFLINCVMFALKYRHKRIPTEAQGNMNHSHDWVWLANETELLENSADISPQQLCEHTTVIDKAAGFEESNHLLNGGSQKNVQGQIHRSAHCSDGKDRKDEPLNSPTTKRKRVKFTTFTTIPPDDGCPATNSILLGNEEDIKWVCQDMGLGDSHELRNYMERIHDNV</sequence>
<comment type="similarity">
    <text evidence="2">Belongs to the TMEM132 family.</text>
</comment>
<comment type="caution">
    <text evidence="16">The sequence shown here is derived from an EMBL/GenBank/DDBJ whole genome shotgun (WGS) entry which is preliminary data.</text>
</comment>
<feature type="region of interest" description="Disordered" evidence="6">
    <location>
        <begin position="555"/>
        <end position="575"/>
    </location>
</feature>
<dbReference type="Proteomes" id="UP000287033">
    <property type="component" value="Unassembled WGS sequence"/>
</dbReference>
<dbReference type="InterPro" id="IPR026307">
    <property type="entry name" value="TMEM132"/>
</dbReference>
<feature type="domain" description="Transmembrane protein family 132 fourth" evidence="11">
    <location>
        <begin position="436"/>
        <end position="532"/>
    </location>
</feature>
<dbReference type="AlphaFoldDB" id="A0A401S0T4"/>
<dbReference type="InterPro" id="IPR031437">
    <property type="entry name" value="Ig_TMEM132_4th"/>
</dbReference>
<evidence type="ECO:0000313" key="16">
    <source>
        <dbReference type="EMBL" id="GCC23997.1"/>
    </source>
</evidence>
<evidence type="ECO:0000256" key="1">
    <source>
        <dbReference type="ARBA" id="ARBA00004479"/>
    </source>
</evidence>
<feature type="region of interest" description="Disordered" evidence="6">
    <location>
        <begin position="806"/>
        <end position="854"/>
    </location>
</feature>
<evidence type="ECO:0000259" key="15">
    <source>
        <dbReference type="Pfam" id="PF23487"/>
    </source>
</evidence>
<dbReference type="InterPro" id="IPR055422">
    <property type="entry name" value="Ig_TMEM132_2nd"/>
</dbReference>
<feature type="domain" description="Transmembrane protein TMEM132 fifth" evidence="14">
    <location>
        <begin position="535"/>
        <end position="671"/>
    </location>
</feature>
<dbReference type="PANTHER" id="PTHR13388">
    <property type="entry name" value="DETONATOR, ISOFORM E"/>
    <property type="match status" value="1"/>
</dbReference>
<feature type="chain" id="PRO_5019213077" description="Transmembrane protein 132C" evidence="8">
    <location>
        <begin position="18"/>
        <end position="1111"/>
    </location>
</feature>
<evidence type="ECO:0000256" key="6">
    <source>
        <dbReference type="SAM" id="MobiDB-lite"/>
    </source>
</evidence>
<proteinExistence type="inferred from homology"/>
<dbReference type="InterPro" id="IPR031435">
    <property type="entry name" value="TMEM132_N"/>
</dbReference>